<sequence length="102" mass="11454">MENMGILIPIIALMIPIVAIWTKHQQKLAEMNVQTTAQATAEKAAQYASRVHDLEDRVRVLERIVTDKGYDVATQIEALRDNRRVDDQGAGVPLEMKKGERA</sequence>
<evidence type="ECO:0000313" key="2">
    <source>
        <dbReference type="EMBL" id="MXO47891.1"/>
    </source>
</evidence>
<proteinExistence type="predicted"/>
<dbReference type="OrthoDB" id="7428745at2"/>
<keyword evidence="1" id="KW-0472">Membrane</keyword>
<dbReference type="EMBL" id="WTYC01000002">
    <property type="protein sequence ID" value="MXO47891.1"/>
    <property type="molecule type" value="Genomic_DNA"/>
</dbReference>
<keyword evidence="3" id="KW-1185">Reference proteome</keyword>
<evidence type="ECO:0000313" key="3">
    <source>
        <dbReference type="Proteomes" id="UP000448199"/>
    </source>
</evidence>
<keyword evidence="1" id="KW-1133">Transmembrane helix</keyword>
<name>A0A844XPI1_9SPHN</name>
<evidence type="ECO:0008006" key="4">
    <source>
        <dbReference type="Google" id="ProtNLM"/>
    </source>
</evidence>
<gene>
    <name evidence="2" type="ORF">GRI69_06450</name>
</gene>
<evidence type="ECO:0000256" key="1">
    <source>
        <dbReference type="SAM" id="Phobius"/>
    </source>
</evidence>
<dbReference type="RefSeq" id="WP_160727429.1">
    <property type="nucleotide sequence ID" value="NZ_WTYC01000002.1"/>
</dbReference>
<accession>A0A844XPI1</accession>
<feature type="transmembrane region" description="Helical" evidence="1">
    <location>
        <begin position="6"/>
        <end position="22"/>
    </location>
</feature>
<protein>
    <recommendedName>
        <fullName evidence="4">Phage shock protein B</fullName>
    </recommendedName>
</protein>
<organism evidence="2 3">
    <name type="scientific">Qipengyuania vulgaris</name>
    <dbReference type="NCBI Taxonomy" id="291985"/>
    <lineage>
        <taxon>Bacteria</taxon>
        <taxon>Pseudomonadati</taxon>
        <taxon>Pseudomonadota</taxon>
        <taxon>Alphaproteobacteria</taxon>
        <taxon>Sphingomonadales</taxon>
        <taxon>Erythrobacteraceae</taxon>
        <taxon>Qipengyuania</taxon>
    </lineage>
</organism>
<dbReference type="Proteomes" id="UP000448199">
    <property type="component" value="Unassembled WGS sequence"/>
</dbReference>
<comment type="caution">
    <text evidence="2">The sequence shown here is derived from an EMBL/GenBank/DDBJ whole genome shotgun (WGS) entry which is preliminary data.</text>
</comment>
<dbReference type="AlphaFoldDB" id="A0A844XPI1"/>
<keyword evidence="1" id="KW-0812">Transmembrane</keyword>
<reference evidence="2 3" key="1">
    <citation type="submission" date="2019-12" db="EMBL/GenBank/DDBJ databases">
        <title>Genomic-based taxomic classification of the family Erythrobacteraceae.</title>
        <authorList>
            <person name="Xu L."/>
        </authorList>
    </citation>
    <scope>NUCLEOTIDE SEQUENCE [LARGE SCALE GENOMIC DNA]</scope>
    <source>
        <strain evidence="2 3">DSM 17792</strain>
    </source>
</reference>